<dbReference type="InterPro" id="IPR024499">
    <property type="entry name" value="Mbeg1-like"/>
</dbReference>
<dbReference type="HOGENOM" id="CLU_573278_0_0_9"/>
<evidence type="ECO:0008006" key="4">
    <source>
        <dbReference type="Google" id="ProtNLM"/>
    </source>
</evidence>
<protein>
    <recommendedName>
        <fullName evidence="4">DUF2974 domain-containing protein</fullName>
    </recommendedName>
</protein>
<keyword evidence="1" id="KW-1133">Transmembrane helix</keyword>
<dbReference type="KEGG" id="bpb:bpr_I1178"/>
<proteinExistence type="predicted"/>
<dbReference type="Proteomes" id="UP000001299">
    <property type="component" value="Chromosome 1"/>
</dbReference>
<dbReference type="AlphaFoldDB" id="E0S293"/>
<dbReference type="RefSeq" id="WP_013280572.1">
    <property type="nucleotide sequence ID" value="NC_014387.1"/>
</dbReference>
<organism evidence="2 3">
    <name type="scientific">Butyrivibrio proteoclasticus (strain ATCC 51982 / DSM 14932 / B316)</name>
    <name type="common">Clostridium proteoclasticum</name>
    <dbReference type="NCBI Taxonomy" id="515622"/>
    <lineage>
        <taxon>Bacteria</taxon>
        <taxon>Bacillati</taxon>
        <taxon>Bacillota</taxon>
        <taxon>Clostridia</taxon>
        <taxon>Lachnospirales</taxon>
        <taxon>Lachnospiraceae</taxon>
        <taxon>Butyrivibrio</taxon>
    </lineage>
</organism>
<feature type="transmembrane region" description="Helical" evidence="1">
    <location>
        <begin position="454"/>
        <end position="475"/>
    </location>
</feature>
<feature type="transmembrane region" description="Helical" evidence="1">
    <location>
        <begin position="398"/>
        <end position="415"/>
    </location>
</feature>
<evidence type="ECO:0000313" key="3">
    <source>
        <dbReference type="Proteomes" id="UP000001299"/>
    </source>
</evidence>
<keyword evidence="3" id="KW-1185">Reference proteome</keyword>
<evidence type="ECO:0000256" key="1">
    <source>
        <dbReference type="SAM" id="Phobius"/>
    </source>
</evidence>
<dbReference type="Pfam" id="PF11187">
    <property type="entry name" value="Mbeg1-like"/>
    <property type="match status" value="1"/>
</dbReference>
<keyword evidence="1" id="KW-0472">Membrane</keyword>
<name>E0S293_BUTPB</name>
<reference evidence="2 3" key="1">
    <citation type="journal article" date="2010" name="PLoS ONE">
        <title>The glycobiome of the rumen bacterium Butyrivibrio proteoclasticus B316(T) highlights adaptation to a polysaccharide-rich environment.</title>
        <authorList>
            <person name="Kelly W.J."/>
            <person name="Leahy S.C."/>
            <person name="Altermann E."/>
            <person name="Yeoman C.J."/>
            <person name="Dunne J.C."/>
            <person name="Kong Z."/>
            <person name="Pacheco D.M."/>
            <person name="Li D."/>
            <person name="Noel S.J."/>
            <person name="Moon C.D."/>
            <person name="Cookson A.L."/>
            <person name="Attwood G.T."/>
        </authorList>
    </citation>
    <scope>NUCLEOTIDE SEQUENCE [LARGE SCALE GENOMIC DNA]</scope>
    <source>
        <strain evidence="3">ATCC 51982 / DSM 14932 / B316</strain>
    </source>
</reference>
<gene>
    <name evidence="2" type="ordered locus">bpr_I1178</name>
</gene>
<dbReference type="eggNOG" id="ENOG5032TBR">
    <property type="taxonomic scope" value="Bacteria"/>
</dbReference>
<dbReference type="STRING" id="515622.bpr_I1178"/>
<evidence type="ECO:0000313" key="2">
    <source>
        <dbReference type="EMBL" id="ADL33918.1"/>
    </source>
</evidence>
<keyword evidence="1" id="KW-0812">Transmembrane</keyword>
<dbReference type="SUPFAM" id="SSF53474">
    <property type="entry name" value="alpha/beta-Hydrolases"/>
    <property type="match status" value="1"/>
</dbReference>
<dbReference type="Gene3D" id="3.40.50.1820">
    <property type="entry name" value="alpha/beta hydrolase"/>
    <property type="match status" value="1"/>
</dbReference>
<sequence length="476" mass="53175">MNSKLTIEEIVLINNLLYCENLGGPRGTFLHPSQQSKTIGDYVRGVLRKSEDIEDDTEYSTGVTGAEYKEILQAVKANEHLCEIIIQEVHYEGANVGGGRSAFLIDPVYNEAIVAFKGTQSDAEWIDNVSGLYTVPTAFQENALNWYRSLDLDGYDAITVTGHSKGGNKAKYITIMDDSVDNCFSFDGQGFSDEFIRKYSAEIVRNREKIINIIAESDFVNILLNDVGPKQFYLGTNFGRLGFAENHCANAILFFDDKGDMYLWKAKAQDKKMADLDKMLNSFIRTCRMSTKENIANMLGNVIVSAKAGDTEGLIATFTDERYKDSAASLAAYILRYKEEKPQMVASVREILGQNGFNTGMLGIIDFITNHEFLLEMIGKNPNAMIRLLKMNHAPEPAIVFLSSHFGLFSFIVLVSEKMHMLKDINLEGEDIDPEDEVITIGQKRRFYVSKRTVGIIAICIIATIVIIGMLVAIIM</sequence>
<dbReference type="InterPro" id="IPR029058">
    <property type="entry name" value="AB_hydrolase_fold"/>
</dbReference>
<dbReference type="EMBL" id="CP001810">
    <property type="protein sequence ID" value="ADL33918.1"/>
    <property type="molecule type" value="Genomic_DNA"/>
</dbReference>
<accession>E0S293</accession>